<proteinExistence type="predicted"/>
<protein>
    <recommendedName>
        <fullName evidence="4">Cyclic nucleotide-binding domain-containing protein</fullName>
    </recommendedName>
</protein>
<evidence type="ECO:0008006" key="4">
    <source>
        <dbReference type="Google" id="ProtNLM"/>
    </source>
</evidence>
<dbReference type="InterPro" id="IPR014710">
    <property type="entry name" value="RmlC-like_jellyroll"/>
</dbReference>
<keyword evidence="3" id="KW-1185">Reference proteome</keyword>
<evidence type="ECO:0000313" key="3">
    <source>
        <dbReference type="Proteomes" id="UP001054821"/>
    </source>
</evidence>
<organism evidence="2 3">
    <name type="scientific">Prunus dulcis</name>
    <name type="common">Almond</name>
    <name type="synonym">Amygdalus dulcis</name>
    <dbReference type="NCBI Taxonomy" id="3755"/>
    <lineage>
        <taxon>Eukaryota</taxon>
        <taxon>Viridiplantae</taxon>
        <taxon>Streptophyta</taxon>
        <taxon>Embryophyta</taxon>
        <taxon>Tracheophyta</taxon>
        <taxon>Spermatophyta</taxon>
        <taxon>Magnoliopsida</taxon>
        <taxon>eudicotyledons</taxon>
        <taxon>Gunneridae</taxon>
        <taxon>Pentapetalae</taxon>
        <taxon>rosids</taxon>
        <taxon>fabids</taxon>
        <taxon>Rosales</taxon>
        <taxon>Rosaceae</taxon>
        <taxon>Amygdaloideae</taxon>
        <taxon>Amygdaleae</taxon>
        <taxon>Prunus</taxon>
    </lineage>
</organism>
<evidence type="ECO:0000256" key="1">
    <source>
        <dbReference type="SAM" id="MobiDB-lite"/>
    </source>
</evidence>
<dbReference type="Gene3D" id="2.60.120.10">
    <property type="entry name" value="Jelly Rolls"/>
    <property type="match status" value="1"/>
</dbReference>
<dbReference type="EMBL" id="JAJFAZ020000003">
    <property type="protein sequence ID" value="KAI5336444.1"/>
    <property type="molecule type" value="Genomic_DNA"/>
</dbReference>
<sequence length="140" mass="15639">MARKQRRQCGEFYAQSSQVAQEGYKAASLLRSTQQSASASKYEQMIAGCNLRDLKLVLYIEHSFIFQKEDPLDEILFITRGKVLAYSSSNCALVCSNGNQRQVVFCKQHGAAIKEKSPRLAKEGSLSATNHHAISETQHK</sequence>
<reference evidence="2 3" key="1">
    <citation type="journal article" date="2022" name="G3 (Bethesda)">
        <title>Whole-genome sequence and methylome profiling of the almond [Prunus dulcis (Mill.) D.A. Webb] cultivar 'Nonpareil'.</title>
        <authorList>
            <person name="D'Amico-Willman K.M."/>
            <person name="Ouma W.Z."/>
            <person name="Meulia T."/>
            <person name="Sideli G.M."/>
            <person name="Gradziel T.M."/>
            <person name="Fresnedo-Ramirez J."/>
        </authorList>
    </citation>
    <scope>NUCLEOTIDE SEQUENCE [LARGE SCALE GENOMIC DNA]</scope>
    <source>
        <strain evidence="2">Clone GOH B32 T37-40</strain>
    </source>
</reference>
<dbReference type="Proteomes" id="UP001054821">
    <property type="component" value="Chromosome 3"/>
</dbReference>
<dbReference type="AlphaFoldDB" id="A0AAD4Z8H0"/>
<name>A0AAD4Z8H0_PRUDU</name>
<accession>A0AAD4Z8H0</accession>
<comment type="caution">
    <text evidence="2">The sequence shown here is derived from an EMBL/GenBank/DDBJ whole genome shotgun (WGS) entry which is preliminary data.</text>
</comment>
<gene>
    <name evidence="2" type="ORF">L3X38_015711</name>
</gene>
<feature type="region of interest" description="Disordered" evidence="1">
    <location>
        <begin position="117"/>
        <end position="140"/>
    </location>
</feature>
<evidence type="ECO:0000313" key="2">
    <source>
        <dbReference type="EMBL" id="KAI5336444.1"/>
    </source>
</evidence>
<dbReference type="InterPro" id="IPR018490">
    <property type="entry name" value="cNMP-bd_dom_sf"/>
</dbReference>
<dbReference type="SUPFAM" id="SSF51206">
    <property type="entry name" value="cAMP-binding domain-like"/>
    <property type="match status" value="1"/>
</dbReference>